<name>A0AAJ1X7V6_9RHOB</name>
<dbReference type="AlphaFoldDB" id="A0AAJ1X7V6"/>
<accession>A0AAJ1X7V6</accession>
<feature type="non-terminal residue" evidence="6">
    <location>
        <position position="164"/>
    </location>
</feature>
<keyword evidence="3 6" id="KW-0378">Hydrolase</keyword>
<protein>
    <submittedName>
        <fullName evidence="6">Matrixin family metalloprotease</fullName>
        <ecNumber evidence="6">3.4.24.-</ecNumber>
    </submittedName>
</protein>
<feature type="non-terminal residue" evidence="6">
    <location>
        <position position="1"/>
    </location>
</feature>
<evidence type="ECO:0000256" key="4">
    <source>
        <dbReference type="ARBA" id="ARBA00022833"/>
    </source>
</evidence>
<dbReference type="EC" id="3.4.24.-" evidence="6"/>
<dbReference type="SMART" id="SM00235">
    <property type="entry name" value="ZnMc"/>
    <property type="match status" value="1"/>
</dbReference>
<evidence type="ECO:0000313" key="6">
    <source>
        <dbReference type="EMBL" id="MDQ2095994.1"/>
    </source>
</evidence>
<dbReference type="InterPro" id="IPR001818">
    <property type="entry name" value="Pept_M10_metallopeptidase"/>
</dbReference>
<keyword evidence="2" id="KW-0479">Metal-binding</keyword>
<dbReference type="InterPro" id="IPR024079">
    <property type="entry name" value="MetalloPept_cat_dom_sf"/>
</dbReference>
<evidence type="ECO:0000256" key="3">
    <source>
        <dbReference type="ARBA" id="ARBA00022801"/>
    </source>
</evidence>
<dbReference type="GO" id="GO:0008270">
    <property type="term" value="F:zinc ion binding"/>
    <property type="evidence" value="ECO:0007669"/>
    <property type="project" value="InterPro"/>
</dbReference>
<dbReference type="GO" id="GO:0006508">
    <property type="term" value="P:proteolysis"/>
    <property type="evidence" value="ECO:0007669"/>
    <property type="project" value="UniProtKB-KW"/>
</dbReference>
<feature type="domain" description="Peptidase metallopeptidase" evidence="5">
    <location>
        <begin position="1"/>
        <end position="162"/>
    </location>
</feature>
<gene>
    <name evidence="6" type="ORF">NOI20_17910</name>
</gene>
<reference evidence="6" key="1">
    <citation type="submission" date="2022-07" db="EMBL/GenBank/DDBJ databases">
        <authorList>
            <person name="Otstavnykh N."/>
            <person name="Isaeva M."/>
            <person name="Bystritskaya E."/>
        </authorList>
    </citation>
    <scope>NUCLEOTIDE SEQUENCE</scope>
    <source>
        <strain evidence="6">10Alg 79</strain>
    </source>
</reference>
<evidence type="ECO:0000256" key="1">
    <source>
        <dbReference type="ARBA" id="ARBA00022670"/>
    </source>
</evidence>
<keyword evidence="4" id="KW-0862">Zinc</keyword>
<dbReference type="RefSeq" id="WP_317627610.1">
    <property type="nucleotide sequence ID" value="NZ_JANFFA010000040.1"/>
</dbReference>
<evidence type="ECO:0000256" key="2">
    <source>
        <dbReference type="ARBA" id="ARBA00022723"/>
    </source>
</evidence>
<keyword evidence="6" id="KW-0482">Metalloprotease</keyword>
<reference evidence="6" key="2">
    <citation type="submission" date="2023-04" db="EMBL/GenBank/DDBJ databases">
        <title>'Rhodoalgimonas zhirmunskyi' gen. nov., isolated from a red alga.</title>
        <authorList>
            <person name="Nedashkovskaya O.I."/>
            <person name="Otstavnykh N.Y."/>
            <person name="Bystritskaya E.P."/>
            <person name="Balabanova L.A."/>
            <person name="Isaeva M.P."/>
        </authorList>
    </citation>
    <scope>NUCLEOTIDE SEQUENCE</scope>
    <source>
        <strain evidence="6">10Alg 79</strain>
    </source>
</reference>
<keyword evidence="1" id="KW-0645">Protease</keyword>
<dbReference type="GO" id="GO:0031012">
    <property type="term" value="C:extracellular matrix"/>
    <property type="evidence" value="ECO:0007669"/>
    <property type="project" value="InterPro"/>
</dbReference>
<organism evidence="6 7">
    <name type="scientific">Rhodalgimonas zhirmunskyi</name>
    <dbReference type="NCBI Taxonomy" id="2964767"/>
    <lineage>
        <taxon>Bacteria</taxon>
        <taxon>Pseudomonadati</taxon>
        <taxon>Pseudomonadota</taxon>
        <taxon>Alphaproteobacteria</taxon>
        <taxon>Rhodobacterales</taxon>
        <taxon>Roseobacteraceae</taxon>
        <taxon>Rhodalgimonas</taxon>
    </lineage>
</organism>
<evidence type="ECO:0000259" key="5">
    <source>
        <dbReference type="SMART" id="SM00235"/>
    </source>
</evidence>
<comment type="caution">
    <text evidence="6">The sequence shown here is derived from an EMBL/GenBank/DDBJ whole genome shotgun (WGS) entry which is preliminary data.</text>
</comment>
<dbReference type="InterPro" id="IPR006026">
    <property type="entry name" value="Peptidase_Metallo"/>
</dbReference>
<sequence>GSYLPSSANRLNLETGTGNLAAMRADIHFAFDTFENVANIQFNENTSFQTTGVDLKLAAYNNAGYNGVATFPGTDQMAGTTAPTNDYESFIIYNSNSSSMSTTPELGGSSNRLHTVIHEIGHAVGHGHPHDTGTGSNNITGGSAFTYIGDNEIDNDRYTVMSYE</sequence>
<evidence type="ECO:0000313" key="7">
    <source>
        <dbReference type="Proteomes" id="UP001227162"/>
    </source>
</evidence>
<dbReference type="Pfam" id="PF00413">
    <property type="entry name" value="Peptidase_M10"/>
    <property type="match status" value="1"/>
</dbReference>
<proteinExistence type="predicted"/>
<dbReference type="Gene3D" id="3.40.390.10">
    <property type="entry name" value="Collagenase (Catalytic Domain)"/>
    <property type="match status" value="1"/>
</dbReference>
<dbReference type="EMBL" id="JANFFA010000040">
    <property type="protein sequence ID" value="MDQ2095994.1"/>
    <property type="molecule type" value="Genomic_DNA"/>
</dbReference>
<keyword evidence="7" id="KW-1185">Reference proteome</keyword>
<dbReference type="GO" id="GO:0004222">
    <property type="term" value="F:metalloendopeptidase activity"/>
    <property type="evidence" value="ECO:0007669"/>
    <property type="project" value="InterPro"/>
</dbReference>
<dbReference type="SUPFAM" id="SSF55486">
    <property type="entry name" value="Metalloproteases ('zincins'), catalytic domain"/>
    <property type="match status" value="1"/>
</dbReference>
<dbReference type="Proteomes" id="UP001227162">
    <property type="component" value="Unassembled WGS sequence"/>
</dbReference>